<dbReference type="EMBL" id="JARIHO010000004">
    <property type="protein sequence ID" value="KAJ7363095.1"/>
    <property type="molecule type" value="Genomic_DNA"/>
</dbReference>
<dbReference type="AlphaFoldDB" id="A0AAD7AMX2"/>
<proteinExistence type="predicted"/>
<evidence type="ECO:0008006" key="3">
    <source>
        <dbReference type="Google" id="ProtNLM"/>
    </source>
</evidence>
<sequence length="458" mass="50987">ESASPFAEKLGTNYIPSDMEIKDIRALLTSPTEQLARIEGQIEEMDVTIRELKVKRNALLAAIDAHRALISPMRHAPDDILREIFLACLPTGHNALIDPIEAPILFGRICRHWRAVAHSTPMLWSSVHIPAITEDTRAYIGPKLEAAIKVWFERSDPCPLSVSLLYPIHYRPNRYDHPVFLLLDVAHRLQHLVVMGQTADLLPILCLGPESLPLLKSIRLMDMAEKPTDHPDATNALQIPTLRDVSLYLSTDPLALPLNWAQLTAIKLVCSTFPTQHGGYKGGLDGLGALEVLRRCPNLLRCELRNTKNPDEDLSLTANTYPLALPHLHTLILRSFVFPTWIPHLSVPNLRHLELRAGATPSTELSPIQRSHCSMNANIDPYLFTRPALVELLRAFPAISHLHLSTNAVYHPSPLPTTDAFLAHFGPPHNLSPWLTHFTCVDVAAFSDAALLGFITAR</sequence>
<feature type="non-terminal residue" evidence="1">
    <location>
        <position position="458"/>
    </location>
</feature>
<dbReference type="Gene3D" id="3.80.10.10">
    <property type="entry name" value="Ribonuclease Inhibitor"/>
    <property type="match status" value="1"/>
</dbReference>
<protein>
    <recommendedName>
        <fullName evidence="3">F-box domain-containing protein</fullName>
    </recommendedName>
</protein>
<gene>
    <name evidence="1" type="ORF">DFH08DRAFT_646635</name>
</gene>
<reference evidence="1" key="1">
    <citation type="submission" date="2023-03" db="EMBL/GenBank/DDBJ databases">
        <title>Massive genome expansion in bonnet fungi (Mycena s.s.) driven by repeated elements and novel gene families across ecological guilds.</title>
        <authorList>
            <consortium name="Lawrence Berkeley National Laboratory"/>
            <person name="Harder C.B."/>
            <person name="Miyauchi S."/>
            <person name="Viragh M."/>
            <person name="Kuo A."/>
            <person name="Thoen E."/>
            <person name="Andreopoulos B."/>
            <person name="Lu D."/>
            <person name="Skrede I."/>
            <person name="Drula E."/>
            <person name="Henrissat B."/>
            <person name="Morin E."/>
            <person name="Kohler A."/>
            <person name="Barry K."/>
            <person name="LaButti K."/>
            <person name="Morin E."/>
            <person name="Salamov A."/>
            <person name="Lipzen A."/>
            <person name="Mereny Z."/>
            <person name="Hegedus B."/>
            <person name="Baldrian P."/>
            <person name="Stursova M."/>
            <person name="Weitz H."/>
            <person name="Taylor A."/>
            <person name="Grigoriev I.V."/>
            <person name="Nagy L.G."/>
            <person name="Martin F."/>
            <person name="Kauserud H."/>
        </authorList>
    </citation>
    <scope>NUCLEOTIDE SEQUENCE</scope>
    <source>
        <strain evidence="1">CBHHK002</strain>
    </source>
</reference>
<dbReference type="InterPro" id="IPR032675">
    <property type="entry name" value="LRR_dom_sf"/>
</dbReference>
<dbReference type="SUPFAM" id="SSF52047">
    <property type="entry name" value="RNI-like"/>
    <property type="match status" value="1"/>
</dbReference>
<evidence type="ECO:0000313" key="1">
    <source>
        <dbReference type="EMBL" id="KAJ7363095.1"/>
    </source>
</evidence>
<comment type="caution">
    <text evidence="1">The sequence shown here is derived from an EMBL/GenBank/DDBJ whole genome shotgun (WGS) entry which is preliminary data.</text>
</comment>
<organism evidence="1 2">
    <name type="scientific">Mycena albidolilacea</name>
    <dbReference type="NCBI Taxonomy" id="1033008"/>
    <lineage>
        <taxon>Eukaryota</taxon>
        <taxon>Fungi</taxon>
        <taxon>Dikarya</taxon>
        <taxon>Basidiomycota</taxon>
        <taxon>Agaricomycotina</taxon>
        <taxon>Agaricomycetes</taxon>
        <taxon>Agaricomycetidae</taxon>
        <taxon>Agaricales</taxon>
        <taxon>Marasmiineae</taxon>
        <taxon>Mycenaceae</taxon>
        <taxon>Mycena</taxon>
    </lineage>
</organism>
<feature type="non-terminal residue" evidence="1">
    <location>
        <position position="1"/>
    </location>
</feature>
<evidence type="ECO:0000313" key="2">
    <source>
        <dbReference type="Proteomes" id="UP001218218"/>
    </source>
</evidence>
<keyword evidence="2" id="KW-1185">Reference proteome</keyword>
<name>A0AAD7AMX2_9AGAR</name>
<accession>A0AAD7AMX2</accession>
<dbReference type="Proteomes" id="UP001218218">
    <property type="component" value="Unassembled WGS sequence"/>
</dbReference>